<name>A0A8X6KQ48_TRICU</name>
<dbReference type="Gene3D" id="2.10.25.10">
    <property type="entry name" value="Laminin"/>
    <property type="match status" value="1"/>
</dbReference>
<dbReference type="AlphaFoldDB" id="A0A8X6KQ48"/>
<proteinExistence type="predicted"/>
<feature type="compositionally biased region" description="Basic and acidic residues" evidence="1">
    <location>
        <begin position="277"/>
        <end position="286"/>
    </location>
</feature>
<evidence type="ECO:0000313" key="3">
    <source>
        <dbReference type="Proteomes" id="UP000887116"/>
    </source>
</evidence>
<dbReference type="OrthoDB" id="6430594at2759"/>
<evidence type="ECO:0000256" key="1">
    <source>
        <dbReference type="SAM" id="MobiDB-lite"/>
    </source>
</evidence>
<keyword evidence="3" id="KW-1185">Reference proteome</keyword>
<dbReference type="EMBL" id="BMAO01022563">
    <property type="protein sequence ID" value="GFQ82760.1"/>
    <property type="molecule type" value="Genomic_DNA"/>
</dbReference>
<sequence>MLPDLQAAVRRLRDLKAGHSGRTKFSNAPGENIDDFSFVPRFPCDKFDEISRSCINNRQIGTTLTVGVRLDTKDEKSLWKKYLVRWFRYFKVLNSENDVKEELTVEWKPWNINLGGELREMRISPITETDYSYNYFVATLVKRDEKKKHNVNMNYLKFYIEPITIDMGTLYYGEEIFLNTRTFIELPEHSVRFDWRQTEMNDSMPLRRNARRISSNMKLNDEGSVLIIKEFRDSTRKVLACGIYSNKNLFLARRDFLLRRTAEPDDATPTIKKKDVKSKERTKRSLEENSEYIDYPSYRTQVPDALYKSYKVFNVENGEPLSQEKDSTLPRTPSSKGIDESFPFKVHKIFPKSIHRVPLLNMQRGRKSQQPMPLQTPVLKGLIKQANVLAKSPTIKKNFSFQGPKIRFKKELTFQDAESKLIAKCSVDSDCGMHAVCQTEMKRTSFCRCKKNYIGNGIFCWFL</sequence>
<comment type="caution">
    <text evidence="2">The sequence shown here is derived from an EMBL/GenBank/DDBJ whole genome shotgun (WGS) entry which is preliminary data.</text>
</comment>
<feature type="region of interest" description="Disordered" evidence="1">
    <location>
        <begin position="267"/>
        <end position="286"/>
    </location>
</feature>
<evidence type="ECO:0000313" key="2">
    <source>
        <dbReference type="EMBL" id="GFQ82760.1"/>
    </source>
</evidence>
<gene>
    <name evidence="2" type="primary">AVEN_195854_1</name>
    <name evidence="2" type="ORF">TNCT_616841</name>
</gene>
<protein>
    <submittedName>
        <fullName evidence="2">Uncharacterized protein</fullName>
    </submittedName>
</protein>
<dbReference type="Proteomes" id="UP000887116">
    <property type="component" value="Unassembled WGS sequence"/>
</dbReference>
<accession>A0A8X6KQ48</accession>
<reference evidence="2" key="1">
    <citation type="submission" date="2020-07" db="EMBL/GenBank/DDBJ databases">
        <title>Multicomponent nature underlies the extraordinary mechanical properties of spider dragline silk.</title>
        <authorList>
            <person name="Kono N."/>
            <person name="Nakamura H."/>
            <person name="Mori M."/>
            <person name="Yoshida Y."/>
            <person name="Ohtoshi R."/>
            <person name="Malay A.D."/>
            <person name="Moran D.A.P."/>
            <person name="Tomita M."/>
            <person name="Numata K."/>
            <person name="Arakawa K."/>
        </authorList>
    </citation>
    <scope>NUCLEOTIDE SEQUENCE</scope>
</reference>
<organism evidence="2 3">
    <name type="scientific">Trichonephila clavata</name>
    <name type="common">Joro spider</name>
    <name type="synonym">Nephila clavata</name>
    <dbReference type="NCBI Taxonomy" id="2740835"/>
    <lineage>
        <taxon>Eukaryota</taxon>
        <taxon>Metazoa</taxon>
        <taxon>Ecdysozoa</taxon>
        <taxon>Arthropoda</taxon>
        <taxon>Chelicerata</taxon>
        <taxon>Arachnida</taxon>
        <taxon>Araneae</taxon>
        <taxon>Araneomorphae</taxon>
        <taxon>Entelegynae</taxon>
        <taxon>Araneoidea</taxon>
        <taxon>Nephilidae</taxon>
        <taxon>Trichonephila</taxon>
    </lineage>
</organism>